<proteinExistence type="predicted"/>
<dbReference type="EMBL" id="AP031573">
    <property type="protein sequence ID" value="BFM44233.1"/>
    <property type="molecule type" value="Genomic_DNA"/>
</dbReference>
<name>A0AAT9H395_9FLAO</name>
<gene>
    <name evidence="2" type="ORF">CFS9_28740</name>
</gene>
<evidence type="ECO:0008006" key="3">
    <source>
        <dbReference type="Google" id="ProtNLM"/>
    </source>
</evidence>
<keyword evidence="1" id="KW-0472">Membrane</keyword>
<organism evidence="2">
    <name type="scientific">Flavobacterium sp. CFS9</name>
    <dbReference type="NCBI Taxonomy" id="3143118"/>
    <lineage>
        <taxon>Bacteria</taxon>
        <taxon>Pseudomonadati</taxon>
        <taxon>Bacteroidota</taxon>
        <taxon>Flavobacteriia</taxon>
        <taxon>Flavobacteriales</taxon>
        <taxon>Flavobacteriaceae</taxon>
        <taxon>Flavobacterium</taxon>
    </lineage>
</organism>
<evidence type="ECO:0000313" key="2">
    <source>
        <dbReference type="EMBL" id="BFM44233.1"/>
    </source>
</evidence>
<feature type="transmembrane region" description="Helical" evidence="1">
    <location>
        <begin position="30"/>
        <end position="52"/>
    </location>
</feature>
<dbReference type="RefSeq" id="WP_369615363.1">
    <property type="nucleotide sequence ID" value="NZ_AP031573.1"/>
</dbReference>
<accession>A0AAT9H395</accession>
<keyword evidence="1" id="KW-1133">Transmembrane helix</keyword>
<dbReference type="AlphaFoldDB" id="A0AAT9H395"/>
<keyword evidence="1" id="KW-0812">Transmembrane</keyword>
<protein>
    <recommendedName>
        <fullName evidence="3">Class IIb bacteriocin, lactobin A/cerein 7B family</fullName>
    </recommendedName>
</protein>
<evidence type="ECO:0000256" key="1">
    <source>
        <dbReference type="SAM" id="Phobius"/>
    </source>
</evidence>
<sequence length="56" mass="6079">MEKQLENLAVVVLNVQEMNEIEGGVSKTTYLVGLGCYLVCGPFGLGVFMLGYHLNS</sequence>
<reference evidence="2" key="1">
    <citation type="submission" date="2024-05" db="EMBL/GenBank/DDBJ databases">
        <title>Whole-Genome Sequence of CFS9, a Potential Fish Probiotic Isolated from the Body Surface of Silurus asotus.</title>
        <authorList>
            <person name="Kojima M."/>
            <person name="Tobioka K."/>
            <person name="Yokota K."/>
            <person name="Nakatani H."/>
            <person name="Hori K."/>
            <person name="Tamaru Y."/>
            <person name="Okazaki F."/>
        </authorList>
    </citation>
    <scope>NUCLEOTIDE SEQUENCE</scope>
    <source>
        <strain evidence="2">CFS9</strain>
    </source>
</reference>